<organism evidence="2 3">
    <name type="scientific">Myripristis murdjan</name>
    <name type="common">pinecone soldierfish</name>
    <dbReference type="NCBI Taxonomy" id="586833"/>
    <lineage>
        <taxon>Eukaryota</taxon>
        <taxon>Metazoa</taxon>
        <taxon>Chordata</taxon>
        <taxon>Craniata</taxon>
        <taxon>Vertebrata</taxon>
        <taxon>Euteleostomi</taxon>
        <taxon>Actinopterygii</taxon>
        <taxon>Neopterygii</taxon>
        <taxon>Teleostei</taxon>
        <taxon>Neoteleostei</taxon>
        <taxon>Acanthomorphata</taxon>
        <taxon>Holocentriformes</taxon>
        <taxon>Holocentridae</taxon>
        <taxon>Myripristis</taxon>
    </lineage>
</organism>
<sequence>MELNKVGRVSSAGYRLPDRSGAARPATQPSPPWKTRGAPGEPAVCASQHPDNSDLVKQDQLWRDFVRTEMRGVREWEKNWSFLKNYDQMGQLKPEEPLPTHVSLFSDRLPNTTNHMFGSRVSTPLGRELMRLDRLLQWSGSRHKCKRDPEMLPC</sequence>
<dbReference type="CTD" id="130813"/>
<proteinExistence type="predicted"/>
<dbReference type="Pfam" id="PF14945">
    <property type="entry name" value="LLC1"/>
    <property type="match status" value="1"/>
</dbReference>
<dbReference type="InterPro" id="IPR020339">
    <property type="entry name" value="C20orf85-like"/>
</dbReference>
<evidence type="ECO:0000313" key="3">
    <source>
        <dbReference type="Proteomes" id="UP000472263"/>
    </source>
</evidence>
<dbReference type="InParanoid" id="A0A667ZC93"/>
<dbReference type="Ensembl" id="ENSMMDT00005036984.1">
    <property type="protein sequence ID" value="ENSMMDP00005036198.1"/>
    <property type="gene ID" value="ENSMMDG00005016970.1"/>
</dbReference>
<keyword evidence="3" id="KW-1185">Reference proteome</keyword>
<dbReference type="Proteomes" id="UP000472263">
    <property type="component" value="Chromosome 22"/>
</dbReference>
<evidence type="ECO:0000256" key="1">
    <source>
        <dbReference type="SAM" id="MobiDB-lite"/>
    </source>
</evidence>
<evidence type="ECO:0000313" key="2">
    <source>
        <dbReference type="Ensembl" id="ENSMMDP00005036198.1"/>
    </source>
</evidence>
<gene>
    <name evidence="2" type="primary">CIMIP5</name>
    <name evidence="2" type="synonym">cimip5</name>
</gene>
<reference evidence="2" key="3">
    <citation type="submission" date="2025-09" db="UniProtKB">
        <authorList>
            <consortium name="Ensembl"/>
        </authorList>
    </citation>
    <scope>IDENTIFICATION</scope>
</reference>
<accession>A0A667ZC93</accession>
<dbReference type="PANTHER" id="PTHR31909:SF2">
    <property type="entry name" value="RIKEN CDNA 2410004P03 GENE"/>
    <property type="match status" value="1"/>
</dbReference>
<dbReference type="GeneTree" id="ENSGT00940000154459"/>
<reference evidence="2" key="1">
    <citation type="submission" date="2019-06" db="EMBL/GenBank/DDBJ databases">
        <authorList>
            <consortium name="Wellcome Sanger Institute Data Sharing"/>
        </authorList>
    </citation>
    <scope>NUCLEOTIDE SEQUENCE [LARGE SCALE GENOMIC DNA]</scope>
</reference>
<dbReference type="AlphaFoldDB" id="A0A667ZC93"/>
<reference evidence="2" key="2">
    <citation type="submission" date="2025-08" db="UniProtKB">
        <authorList>
            <consortium name="Ensembl"/>
        </authorList>
    </citation>
    <scope>IDENTIFICATION</scope>
</reference>
<name>A0A667ZC93_9TELE</name>
<dbReference type="PANTHER" id="PTHR31909">
    <property type="entry name" value="CHROMOSOME 20 ORF85 FAMILY MEMBER"/>
    <property type="match status" value="1"/>
</dbReference>
<feature type="region of interest" description="Disordered" evidence="1">
    <location>
        <begin position="1"/>
        <end position="53"/>
    </location>
</feature>
<protein>
    <submittedName>
        <fullName evidence="2">Ciliary microtubule inner protein 5</fullName>
    </submittedName>
</protein>
<dbReference type="OrthoDB" id="9972212at2759"/>
<dbReference type="FunCoup" id="A0A667ZC93">
    <property type="interactions" value="718"/>
</dbReference>